<evidence type="ECO:0000313" key="2">
    <source>
        <dbReference type="EMBL" id="CAI9179746.1"/>
    </source>
</evidence>
<reference evidence="2" key="1">
    <citation type="submission" date="2023-04" db="EMBL/GenBank/DDBJ databases">
        <authorList>
            <consortium name="ELIXIR-Norway"/>
        </authorList>
    </citation>
    <scope>NUCLEOTIDE SEQUENCE [LARGE SCALE GENOMIC DNA]</scope>
</reference>
<gene>
    <name evidence="2" type="ORF">MRATA1EN1_LOCUS28708</name>
</gene>
<name>A0ABN9A5T3_RANTA</name>
<keyword evidence="1" id="KW-0812">Transmembrane</keyword>
<feature type="transmembrane region" description="Helical" evidence="1">
    <location>
        <begin position="71"/>
        <end position="90"/>
    </location>
</feature>
<accession>A0ABN9A5T3</accession>
<evidence type="ECO:0000313" key="3">
    <source>
        <dbReference type="Proteomes" id="UP001176941"/>
    </source>
</evidence>
<evidence type="ECO:0000256" key="1">
    <source>
        <dbReference type="SAM" id="Phobius"/>
    </source>
</evidence>
<dbReference type="Proteomes" id="UP001176941">
    <property type="component" value="Chromosome 9"/>
</dbReference>
<sequence length="101" mass="11420">MTAVTVRSDFGAQEEEICHCFHLSPFYLPCSYGARCHDLSFFLIFSFKLALSLSSFILIKRLFSSSSLSAIRVVSSAYLRLLMFLPPILIPACNHPAWHFS</sequence>
<keyword evidence="3" id="KW-1185">Reference proteome</keyword>
<dbReference type="EMBL" id="OX459945">
    <property type="protein sequence ID" value="CAI9179746.1"/>
    <property type="molecule type" value="Genomic_DNA"/>
</dbReference>
<keyword evidence="1" id="KW-1133">Transmembrane helix</keyword>
<keyword evidence="1" id="KW-0472">Membrane</keyword>
<feature type="transmembrane region" description="Helical" evidence="1">
    <location>
        <begin position="39"/>
        <end position="59"/>
    </location>
</feature>
<organism evidence="2 3">
    <name type="scientific">Rangifer tarandus platyrhynchus</name>
    <name type="common">Svalbard reindeer</name>
    <dbReference type="NCBI Taxonomy" id="3082113"/>
    <lineage>
        <taxon>Eukaryota</taxon>
        <taxon>Metazoa</taxon>
        <taxon>Chordata</taxon>
        <taxon>Craniata</taxon>
        <taxon>Vertebrata</taxon>
        <taxon>Euteleostomi</taxon>
        <taxon>Mammalia</taxon>
        <taxon>Eutheria</taxon>
        <taxon>Laurasiatheria</taxon>
        <taxon>Artiodactyla</taxon>
        <taxon>Ruminantia</taxon>
        <taxon>Pecora</taxon>
        <taxon>Cervidae</taxon>
        <taxon>Odocoileinae</taxon>
        <taxon>Rangifer</taxon>
    </lineage>
</organism>
<protein>
    <submittedName>
        <fullName evidence="2">Uncharacterized protein</fullName>
    </submittedName>
</protein>
<proteinExistence type="predicted"/>